<dbReference type="PROSITE" id="PS01117">
    <property type="entry name" value="HTH_MARR_1"/>
    <property type="match status" value="1"/>
</dbReference>
<dbReference type="InterPro" id="IPR000835">
    <property type="entry name" value="HTH_MarR-typ"/>
</dbReference>
<keyword evidence="6" id="KW-1185">Reference proteome</keyword>
<dbReference type="Proteomes" id="UP000002508">
    <property type="component" value="Chromosome"/>
</dbReference>
<dbReference type="InterPro" id="IPR023187">
    <property type="entry name" value="Tscrpt_reg_MarR-type_CS"/>
</dbReference>
<dbReference type="STRING" id="326427.Cagg_0731"/>
<evidence type="ECO:0000259" key="4">
    <source>
        <dbReference type="PROSITE" id="PS50995"/>
    </source>
</evidence>
<dbReference type="InterPro" id="IPR039422">
    <property type="entry name" value="MarR/SlyA-like"/>
</dbReference>
<name>B8G522_CHLAD</name>
<dbReference type="RefSeq" id="WP_012616021.1">
    <property type="nucleotide sequence ID" value="NC_011831.1"/>
</dbReference>
<dbReference type="PROSITE" id="PS50995">
    <property type="entry name" value="HTH_MARR_2"/>
    <property type="match status" value="1"/>
</dbReference>
<dbReference type="GO" id="GO:0003677">
    <property type="term" value="F:DNA binding"/>
    <property type="evidence" value="ECO:0007669"/>
    <property type="project" value="UniProtKB-KW"/>
</dbReference>
<keyword evidence="2" id="KW-0238">DNA-binding</keyword>
<protein>
    <submittedName>
        <fullName evidence="5">Transcriptional regulator, MarR family</fullName>
    </submittedName>
</protein>
<evidence type="ECO:0000313" key="6">
    <source>
        <dbReference type="Proteomes" id="UP000002508"/>
    </source>
</evidence>
<dbReference type="OrthoDB" id="327696at2"/>
<dbReference type="Pfam" id="PF12802">
    <property type="entry name" value="MarR_2"/>
    <property type="match status" value="1"/>
</dbReference>
<evidence type="ECO:0000256" key="3">
    <source>
        <dbReference type="ARBA" id="ARBA00023163"/>
    </source>
</evidence>
<keyword evidence="3" id="KW-0804">Transcription</keyword>
<dbReference type="AlphaFoldDB" id="B8G522"/>
<sequence>MPEISTCDSPQIEAYRLFLKLHRRFQELNREEFRPYDLSTPQYAILFYATEEGVPLSYICNEMLADNSNLTRLVDRLERRGLVRRATDPRDRRVTLVQLTPAGKALIDELRPRHRRLVEQRLSYLSPEELTAFHQAMQHLYDALQTHQDQETPPNL</sequence>
<dbReference type="PANTHER" id="PTHR33164:SF99">
    <property type="entry name" value="MARR FAMILY REGULATORY PROTEIN"/>
    <property type="match status" value="1"/>
</dbReference>
<dbReference type="InterPro" id="IPR036388">
    <property type="entry name" value="WH-like_DNA-bd_sf"/>
</dbReference>
<evidence type="ECO:0000256" key="2">
    <source>
        <dbReference type="ARBA" id="ARBA00023125"/>
    </source>
</evidence>
<proteinExistence type="predicted"/>
<dbReference type="HOGENOM" id="CLU_083287_27_8_0"/>
<reference evidence="5" key="1">
    <citation type="submission" date="2008-12" db="EMBL/GenBank/DDBJ databases">
        <title>Complete sequence of Chloroflexus aggregans DSM 9485.</title>
        <authorList>
            <consortium name="US DOE Joint Genome Institute"/>
            <person name="Lucas S."/>
            <person name="Copeland A."/>
            <person name="Lapidus A."/>
            <person name="Glavina del Rio T."/>
            <person name="Dalin E."/>
            <person name="Tice H."/>
            <person name="Pitluck S."/>
            <person name="Foster B."/>
            <person name="Larimer F."/>
            <person name="Land M."/>
            <person name="Hauser L."/>
            <person name="Kyrpides N."/>
            <person name="Mikhailova N."/>
            <person name="Bryant D."/>
            <person name="Richardson P."/>
        </authorList>
    </citation>
    <scope>NUCLEOTIDE SEQUENCE</scope>
    <source>
        <strain evidence="5">DSM 9485</strain>
    </source>
</reference>
<dbReference type="GO" id="GO:0006950">
    <property type="term" value="P:response to stress"/>
    <property type="evidence" value="ECO:0007669"/>
    <property type="project" value="TreeGrafter"/>
</dbReference>
<dbReference type="eggNOG" id="COG1846">
    <property type="taxonomic scope" value="Bacteria"/>
</dbReference>
<evidence type="ECO:0000313" key="5">
    <source>
        <dbReference type="EMBL" id="ACL23655.1"/>
    </source>
</evidence>
<dbReference type="PANTHER" id="PTHR33164">
    <property type="entry name" value="TRANSCRIPTIONAL REGULATOR, MARR FAMILY"/>
    <property type="match status" value="1"/>
</dbReference>
<dbReference type="PRINTS" id="PR00598">
    <property type="entry name" value="HTHMARR"/>
</dbReference>
<dbReference type="InterPro" id="IPR036390">
    <property type="entry name" value="WH_DNA-bd_sf"/>
</dbReference>
<organism evidence="5 6">
    <name type="scientific">Chloroflexus aggregans (strain MD-66 / DSM 9485)</name>
    <dbReference type="NCBI Taxonomy" id="326427"/>
    <lineage>
        <taxon>Bacteria</taxon>
        <taxon>Bacillati</taxon>
        <taxon>Chloroflexota</taxon>
        <taxon>Chloroflexia</taxon>
        <taxon>Chloroflexales</taxon>
        <taxon>Chloroflexineae</taxon>
        <taxon>Chloroflexaceae</taxon>
        <taxon>Chloroflexus</taxon>
    </lineage>
</organism>
<feature type="domain" description="HTH marR-type" evidence="4">
    <location>
        <begin position="11"/>
        <end position="142"/>
    </location>
</feature>
<dbReference type="SUPFAM" id="SSF46785">
    <property type="entry name" value="Winged helix' DNA-binding domain"/>
    <property type="match status" value="1"/>
</dbReference>
<evidence type="ECO:0000256" key="1">
    <source>
        <dbReference type="ARBA" id="ARBA00023015"/>
    </source>
</evidence>
<keyword evidence="1" id="KW-0805">Transcription regulation</keyword>
<dbReference type="EMBL" id="CP001337">
    <property type="protein sequence ID" value="ACL23655.1"/>
    <property type="molecule type" value="Genomic_DNA"/>
</dbReference>
<dbReference type="SMART" id="SM00347">
    <property type="entry name" value="HTH_MARR"/>
    <property type="match status" value="1"/>
</dbReference>
<gene>
    <name evidence="5" type="ordered locus">Cagg_0731</name>
</gene>
<dbReference type="GO" id="GO:0003700">
    <property type="term" value="F:DNA-binding transcription factor activity"/>
    <property type="evidence" value="ECO:0007669"/>
    <property type="project" value="InterPro"/>
</dbReference>
<dbReference type="KEGG" id="cag:Cagg_0731"/>
<dbReference type="Gene3D" id="1.10.10.10">
    <property type="entry name" value="Winged helix-like DNA-binding domain superfamily/Winged helix DNA-binding domain"/>
    <property type="match status" value="1"/>
</dbReference>
<accession>B8G522</accession>